<dbReference type="Proteomes" id="UP001521116">
    <property type="component" value="Unassembled WGS sequence"/>
</dbReference>
<organism evidence="2 3">
    <name type="scientific">Neofusicoccum ribis</name>
    <dbReference type="NCBI Taxonomy" id="45134"/>
    <lineage>
        <taxon>Eukaryota</taxon>
        <taxon>Fungi</taxon>
        <taxon>Dikarya</taxon>
        <taxon>Ascomycota</taxon>
        <taxon>Pezizomycotina</taxon>
        <taxon>Dothideomycetes</taxon>
        <taxon>Dothideomycetes incertae sedis</taxon>
        <taxon>Botryosphaeriales</taxon>
        <taxon>Botryosphaeriaceae</taxon>
        <taxon>Neofusicoccum</taxon>
    </lineage>
</organism>
<feature type="region of interest" description="Disordered" evidence="1">
    <location>
        <begin position="87"/>
        <end position="153"/>
    </location>
</feature>
<feature type="compositionally biased region" description="Low complexity" evidence="1">
    <location>
        <begin position="137"/>
        <end position="153"/>
    </location>
</feature>
<evidence type="ECO:0000256" key="1">
    <source>
        <dbReference type="SAM" id="MobiDB-lite"/>
    </source>
</evidence>
<evidence type="ECO:0000313" key="3">
    <source>
        <dbReference type="Proteomes" id="UP001521116"/>
    </source>
</evidence>
<accession>A0ABR3SGA4</accession>
<reference evidence="2 3" key="1">
    <citation type="submission" date="2024-02" db="EMBL/GenBank/DDBJ databases">
        <title>De novo assembly and annotation of 12 fungi associated with fruit tree decline syndrome in Ontario, Canada.</title>
        <authorList>
            <person name="Sulman M."/>
            <person name="Ellouze W."/>
            <person name="Ilyukhin E."/>
        </authorList>
    </citation>
    <scope>NUCLEOTIDE SEQUENCE [LARGE SCALE GENOMIC DNA]</scope>
    <source>
        <strain evidence="2 3">M1-105</strain>
    </source>
</reference>
<evidence type="ECO:0000313" key="2">
    <source>
        <dbReference type="EMBL" id="KAL1619095.1"/>
    </source>
</evidence>
<feature type="compositionally biased region" description="Low complexity" evidence="1">
    <location>
        <begin position="313"/>
        <end position="322"/>
    </location>
</feature>
<protein>
    <submittedName>
        <fullName evidence="2">Uncharacterized protein</fullName>
    </submittedName>
</protein>
<comment type="caution">
    <text evidence="2">The sequence shown here is derived from an EMBL/GenBank/DDBJ whole genome shotgun (WGS) entry which is preliminary data.</text>
</comment>
<feature type="region of interest" description="Disordered" evidence="1">
    <location>
        <begin position="366"/>
        <end position="408"/>
    </location>
</feature>
<feature type="compositionally biased region" description="Basic and acidic residues" evidence="1">
    <location>
        <begin position="299"/>
        <end position="312"/>
    </location>
</feature>
<dbReference type="EMBL" id="JAJVDC020000195">
    <property type="protein sequence ID" value="KAL1619095.1"/>
    <property type="molecule type" value="Genomic_DNA"/>
</dbReference>
<feature type="compositionally biased region" description="Low complexity" evidence="1">
    <location>
        <begin position="87"/>
        <end position="105"/>
    </location>
</feature>
<sequence>MAGFIQNYVGGIVQNAAVGAATYAITTGGRVVGDAVISAGDLIEGAGRGVGNSVEGYIDRYGNWIRSYGDSAIAATAADAPAYARTRTAVKPPKQKAPPGGAQKALPAPNKPGTKALPAPEPKKARPGLKKSLSDSAPTAATATTGAKGLPPVSGVKKVGGGAQLSKGQLAKARGIKAADLKGAGGKAAGAVGGAAGAVGGGVGALGGGVARAVPGVGGKKSPAQSGGKKPASSGGSEAGSTAGSTASTAAAKKTGAADAAKRTVAAVNGGVPSARTPLPPAGGAEKKSAQYPKPFSAKRPDGKVVVSKESRPGAVKSAAPKGGVGAGAGKQEGKKEYDFLTADKKQGGGKGKDGKGGFDFMTLMAEDPKKKGPGSVAGSVKTNGTAKKTGAVGGGGKQETSGKYEFF</sequence>
<name>A0ABR3SGA4_9PEZI</name>
<feature type="compositionally biased region" description="Low complexity" evidence="1">
    <location>
        <begin position="217"/>
        <end position="267"/>
    </location>
</feature>
<keyword evidence="3" id="KW-1185">Reference proteome</keyword>
<feature type="region of interest" description="Disordered" evidence="1">
    <location>
        <begin position="217"/>
        <end position="333"/>
    </location>
</feature>
<feature type="compositionally biased region" description="Low complexity" evidence="1">
    <location>
        <begin position="381"/>
        <end position="391"/>
    </location>
</feature>
<gene>
    <name evidence="2" type="ORF">SLS56_010272</name>
</gene>
<proteinExistence type="predicted"/>